<dbReference type="EMBL" id="CP096034">
    <property type="protein sequence ID" value="UPM54193.1"/>
    <property type="molecule type" value="Genomic_DNA"/>
</dbReference>
<evidence type="ECO:0000313" key="8">
    <source>
        <dbReference type="Proteomes" id="UP000830639"/>
    </source>
</evidence>
<gene>
    <name evidence="7" type="ORF">MY490_21030</name>
</gene>
<feature type="transmembrane region" description="Helical" evidence="6">
    <location>
        <begin position="107"/>
        <end position="129"/>
    </location>
</feature>
<sequence length="208" mass="22384">MQLGNANKKLYFKKSILVIVGTILVALTYYFFQVPNGIVAPGLGGICMLIVKFLPFPLGILYFLLNIPLFLIGYRAVGVPFALLSLLGMCSLSFFLTLFSSLPGPNLPLIGCILSGILSGMGIGIVILAGGTTGGLDIASVVINKEFPNFSIGKTMMVINGVVLLSSLIGEGLQRTFLTFFSMLIAGKSVDWTLSYRKNSRKVAKQYE</sequence>
<keyword evidence="4 6" id="KW-1133">Transmembrane helix</keyword>
<keyword evidence="8" id="KW-1185">Reference proteome</keyword>
<evidence type="ECO:0000256" key="3">
    <source>
        <dbReference type="ARBA" id="ARBA00022692"/>
    </source>
</evidence>
<feature type="transmembrane region" description="Helical" evidence="6">
    <location>
        <begin position="38"/>
        <end position="65"/>
    </location>
</feature>
<evidence type="ECO:0000256" key="4">
    <source>
        <dbReference type="ARBA" id="ARBA00022989"/>
    </source>
</evidence>
<feature type="transmembrane region" description="Helical" evidence="6">
    <location>
        <begin position="12"/>
        <end position="32"/>
    </location>
</feature>
<evidence type="ECO:0000313" key="7">
    <source>
        <dbReference type="EMBL" id="UPM54193.1"/>
    </source>
</evidence>
<evidence type="ECO:0000256" key="6">
    <source>
        <dbReference type="SAM" id="Phobius"/>
    </source>
</evidence>
<evidence type="ECO:0000256" key="2">
    <source>
        <dbReference type="ARBA" id="ARBA00022475"/>
    </source>
</evidence>
<dbReference type="PANTHER" id="PTHR33545">
    <property type="entry name" value="UPF0750 MEMBRANE PROTEIN YITT-RELATED"/>
    <property type="match status" value="1"/>
</dbReference>
<feature type="transmembrane region" description="Helical" evidence="6">
    <location>
        <begin position="77"/>
        <end position="101"/>
    </location>
</feature>
<proteinExistence type="predicted"/>
<protein>
    <submittedName>
        <fullName evidence="7">YitT family protein</fullName>
    </submittedName>
</protein>
<evidence type="ECO:0000256" key="5">
    <source>
        <dbReference type="ARBA" id="ARBA00023136"/>
    </source>
</evidence>
<dbReference type="Proteomes" id="UP000830639">
    <property type="component" value="Chromosome"/>
</dbReference>
<dbReference type="InterPro" id="IPR003740">
    <property type="entry name" value="YitT"/>
</dbReference>
<dbReference type="Pfam" id="PF02588">
    <property type="entry name" value="YitT_membrane"/>
    <property type="match status" value="1"/>
</dbReference>
<keyword evidence="3 6" id="KW-0812">Transmembrane</keyword>
<organism evidence="7 8">
    <name type="scientific">Gottfriedia acidiceleris</name>
    <dbReference type="NCBI Taxonomy" id="371036"/>
    <lineage>
        <taxon>Bacteria</taxon>
        <taxon>Bacillati</taxon>
        <taxon>Bacillota</taxon>
        <taxon>Bacilli</taxon>
        <taxon>Bacillales</taxon>
        <taxon>Bacillaceae</taxon>
        <taxon>Gottfriedia</taxon>
    </lineage>
</organism>
<reference evidence="7 8" key="1">
    <citation type="submission" date="2022-04" db="EMBL/GenBank/DDBJ databases">
        <title>Mechanism of arsenic methylation and mitigation arsenic toxicity by Bacillus sp. LH14 from an Arsenic-Contaminated Paddy Soil.</title>
        <authorList>
            <person name="Wang D."/>
        </authorList>
    </citation>
    <scope>NUCLEOTIDE SEQUENCE [LARGE SCALE GENOMIC DNA]</scope>
    <source>
        <strain evidence="7 8">LH14</strain>
    </source>
</reference>
<accession>A0ABY4JK18</accession>
<keyword evidence="2" id="KW-1003">Cell membrane</keyword>
<dbReference type="PANTHER" id="PTHR33545:SF5">
    <property type="entry name" value="UPF0750 MEMBRANE PROTEIN YITT"/>
    <property type="match status" value="1"/>
</dbReference>
<dbReference type="InterPro" id="IPR051461">
    <property type="entry name" value="UPF0750_membrane"/>
</dbReference>
<name>A0ABY4JK18_9BACI</name>
<keyword evidence="5 6" id="KW-0472">Membrane</keyword>
<dbReference type="RefSeq" id="WP_248267394.1">
    <property type="nucleotide sequence ID" value="NZ_CP096034.1"/>
</dbReference>
<comment type="subcellular location">
    <subcellularLocation>
        <location evidence="1">Cell membrane</location>
        <topology evidence="1">Multi-pass membrane protein</topology>
    </subcellularLocation>
</comment>
<evidence type="ECO:0000256" key="1">
    <source>
        <dbReference type="ARBA" id="ARBA00004651"/>
    </source>
</evidence>